<evidence type="ECO:0000256" key="1">
    <source>
        <dbReference type="SAM" id="MobiDB-lite"/>
    </source>
</evidence>
<name>A0AAD7IK63_9AGAR</name>
<feature type="compositionally biased region" description="Pro residues" evidence="1">
    <location>
        <begin position="91"/>
        <end position="105"/>
    </location>
</feature>
<evidence type="ECO:0000313" key="3">
    <source>
        <dbReference type="Proteomes" id="UP001215598"/>
    </source>
</evidence>
<dbReference type="Proteomes" id="UP001215598">
    <property type="component" value="Unassembled WGS sequence"/>
</dbReference>
<keyword evidence="3" id="KW-1185">Reference proteome</keyword>
<evidence type="ECO:0000313" key="2">
    <source>
        <dbReference type="EMBL" id="KAJ7743210.1"/>
    </source>
</evidence>
<sequence length="249" mass="27476">MFRSECKQQYDTKQGLINHRRWCLVNNADADEDDNGVDLTAKFHEACKNKQHKIHPKIAVPLPEVPAASFSNIPGDSPPDLPMQVDDIPPSGSPAPSLPMAPTPEPEATGRGHHRKRPTWKILQLLLDPPAPAPDLEITPPDDDTTPPPGPAAPTRTPDHLLRSAVTPLQLDLSSEPTTGSNPYYPFLNSTVYGITNWMWSGSPLKSIEEGIKLVNFLKLDQFNKADLKCFNLVKETERLDKSIRSGTV</sequence>
<organism evidence="2 3">
    <name type="scientific">Mycena metata</name>
    <dbReference type="NCBI Taxonomy" id="1033252"/>
    <lineage>
        <taxon>Eukaryota</taxon>
        <taxon>Fungi</taxon>
        <taxon>Dikarya</taxon>
        <taxon>Basidiomycota</taxon>
        <taxon>Agaricomycotina</taxon>
        <taxon>Agaricomycetes</taxon>
        <taxon>Agaricomycetidae</taxon>
        <taxon>Agaricales</taxon>
        <taxon>Marasmiineae</taxon>
        <taxon>Mycenaceae</taxon>
        <taxon>Mycena</taxon>
    </lineage>
</organism>
<comment type="caution">
    <text evidence="2">The sequence shown here is derived from an EMBL/GenBank/DDBJ whole genome shotgun (WGS) entry which is preliminary data.</text>
</comment>
<gene>
    <name evidence="2" type="ORF">B0H16DRAFT_1463848</name>
</gene>
<reference evidence="2" key="1">
    <citation type="submission" date="2023-03" db="EMBL/GenBank/DDBJ databases">
        <title>Massive genome expansion in bonnet fungi (Mycena s.s.) driven by repeated elements and novel gene families across ecological guilds.</title>
        <authorList>
            <consortium name="Lawrence Berkeley National Laboratory"/>
            <person name="Harder C.B."/>
            <person name="Miyauchi S."/>
            <person name="Viragh M."/>
            <person name="Kuo A."/>
            <person name="Thoen E."/>
            <person name="Andreopoulos B."/>
            <person name="Lu D."/>
            <person name="Skrede I."/>
            <person name="Drula E."/>
            <person name="Henrissat B."/>
            <person name="Morin E."/>
            <person name="Kohler A."/>
            <person name="Barry K."/>
            <person name="LaButti K."/>
            <person name="Morin E."/>
            <person name="Salamov A."/>
            <person name="Lipzen A."/>
            <person name="Mereny Z."/>
            <person name="Hegedus B."/>
            <person name="Baldrian P."/>
            <person name="Stursova M."/>
            <person name="Weitz H."/>
            <person name="Taylor A."/>
            <person name="Grigoriev I.V."/>
            <person name="Nagy L.G."/>
            <person name="Martin F."/>
            <person name="Kauserud H."/>
        </authorList>
    </citation>
    <scope>NUCLEOTIDE SEQUENCE</scope>
    <source>
        <strain evidence="2">CBHHK182m</strain>
    </source>
</reference>
<dbReference type="AlphaFoldDB" id="A0AAD7IK63"/>
<accession>A0AAD7IK63</accession>
<feature type="region of interest" description="Disordered" evidence="1">
    <location>
        <begin position="69"/>
        <end position="116"/>
    </location>
</feature>
<protein>
    <submittedName>
        <fullName evidence="2">Uncharacterized protein</fullName>
    </submittedName>
</protein>
<feature type="region of interest" description="Disordered" evidence="1">
    <location>
        <begin position="131"/>
        <end position="159"/>
    </location>
</feature>
<dbReference type="EMBL" id="JARKIB010000092">
    <property type="protein sequence ID" value="KAJ7743210.1"/>
    <property type="molecule type" value="Genomic_DNA"/>
</dbReference>
<proteinExistence type="predicted"/>